<protein>
    <recommendedName>
        <fullName evidence="4">Clathrin light chain</fullName>
    </recommendedName>
</protein>
<feature type="compositionally biased region" description="Polar residues" evidence="1">
    <location>
        <begin position="26"/>
        <end position="42"/>
    </location>
</feature>
<evidence type="ECO:0000313" key="3">
    <source>
        <dbReference type="Proteomes" id="UP001556367"/>
    </source>
</evidence>
<dbReference type="Proteomes" id="UP001556367">
    <property type="component" value="Unassembled WGS sequence"/>
</dbReference>
<sequence>MSFHNISDPAGVKALLDKLRSSQAWQESIAPESQANSNTTDALETPTPVPPTSGSVASLLSQLQDSTSHPSASYQPEHHASSEPQPAFTQSPAHPQHTYSYHEHDPNAYQPMSSSRPVQDLKTYTFQQALPVLGHMADDPAFVTRVKEMKRDQNALERRLWDERNAILKKYEDKVKVARTKANMIGVGLSRHEADMMTTAYQKELKKFDQERALPAWDGLISKQQTAFAALGTPTMFNTGIKADRERQQRVMQVVEGIVGNDAP</sequence>
<feature type="compositionally biased region" description="Polar residues" evidence="1">
    <location>
        <begin position="53"/>
        <end position="74"/>
    </location>
</feature>
<dbReference type="EMBL" id="JASNQZ010000012">
    <property type="protein sequence ID" value="KAL0949804.1"/>
    <property type="molecule type" value="Genomic_DNA"/>
</dbReference>
<evidence type="ECO:0000313" key="2">
    <source>
        <dbReference type="EMBL" id="KAL0949804.1"/>
    </source>
</evidence>
<feature type="region of interest" description="Disordered" evidence="1">
    <location>
        <begin position="26"/>
        <end position="116"/>
    </location>
</feature>
<proteinExistence type="predicted"/>
<reference evidence="3" key="1">
    <citation type="submission" date="2024-06" db="EMBL/GenBank/DDBJ databases">
        <title>Multi-omics analyses provide insights into the biosynthesis of the anticancer antibiotic pleurotin in Hohenbuehelia grisea.</title>
        <authorList>
            <person name="Weaver J.A."/>
            <person name="Alberti F."/>
        </authorList>
    </citation>
    <scope>NUCLEOTIDE SEQUENCE [LARGE SCALE GENOMIC DNA]</scope>
    <source>
        <strain evidence="3">T-177</strain>
    </source>
</reference>
<evidence type="ECO:0008006" key="4">
    <source>
        <dbReference type="Google" id="ProtNLM"/>
    </source>
</evidence>
<keyword evidence="3" id="KW-1185">Reference proteome</keyword>
<accession>A0ABR3J2D2</accession>
<name>A0ABR3J2D2_9AGAR</name>
<comment type="caution">
    <text evidence="2">The sequence shown here is derived from an EMBL/GenBank/DDBJ whole genome shotgun (WGS) entry which is preliminary data.</text>
</comment>
<evidence type="ECO:0000256" key="1">
    <source>
        <dbReference type="SAM" id="MobiDB-lite"/>
    </source>
</evidence>
<gene>
    <name evidence="2" type="ORF">HGRIS_009840</name>
</gene>
<organism evidence="2 3">
    <name type="scientific">Hohenbuehelia grisea</name>
    <dbReference type="NCBI Taxonomy" id="104357"/>
    <lineage>
        <taxon>Eukaryota</taxon>
        <taxon>Fungi</taxon>
        <taxon>Dikarya</taxon>
        <taxon>Basidiomycota</taxon>
        <taxon>Agaricomycotina</taxon>
        <taxon>Agaricomycetes</taxon>
        <taxon>Agaricomycetidae</taxon>
        <taxon>Agaricales</taxon>
        <taxon>Pleurotineae</taxon>
        <taxon>Pleurotaceae</taxon>
        <taxon>Hohenbuehelia</taxon>
    </lineage>
</organism>
<feature type="compositionally biased region" description="Polar residues" evidence="1">
    <location>
        <begin position="82"/>
        <end position="99"/>
    </location>
</feature>